<sequence length="99" mass="11224">MSVWGTILDLENGEDGPPYAYQGSHILPSQDDRRDGVVQLAEVPSHITRDGRDDQPEDGTPWPWMRLSVNASDVVLHARQVREVWESMGAWLEQVEGER</sequence>
<name>A0ABS9YPG2_9ACTN</name>
<comment type="caution">
    <text evidence="1">The sequence shown here is derived from an EMBL/GenBank/DDBJ whole genome shotgun (WGS) entry which is preliminary data.</text>
</comment>
<evidence type="ECO:0000313" key="1">
    <source>
        <dbReference type="EMBL" id="MCI3279153.1"/>
    </source>
</evidence>
<protein>
    <submittedName>
        <fullName evidence="1">Uncharacterized protein</fullName>
    </submittedName>
</protein>
<organism evidence="1 2">
    <name type="scientific">Streptomyces cylindrosporus</name>
    <dbReference type="NCBI Taxonomy" id="2927583"/>
    <lineage>
        <taxon>Bacteria</taxon>
        <taxon>Bacillati</taxon>
        <taxon>Actinomycetota</taxon>
        <taxon>Actinomycetes</taxon>
        <taxon>Kitasatosporales</taxon>
        <taxon>Streptomycetaceae</taxon>
        <taxon>Streptomyces</taxon>
    </lineage>
</organism>
<proteinExistence type="predicted"/>
<gene>
    <name evidence="1" type="ORF">MQP27_49625</name>
</gene>
<dbReference type="EMBL" id="JALDAY010000024">
    <property type="protein sequence ID" value="MCI3279153.1"/>
    <property type="molecule type" value="Genomic_DNA"/>
</dbReference>
<dbReference type="RefSeq" id="WP_242778853.1">
    <property type="nucleotide sequence ID" value="NZ_JALDAY010000024.1"/>
</dbReference>
<reference evidence="1" key="1">
    <citation type="submission" date="2022-03" db="EMBL/GenBank/DDBJ databases">
        <title>Streptomyces 7R015 and 7R016 isolated from Barleria lupulina in Thailand.</title>
        <authorList>
            <person name="Kanchanasin P."/>
            <person name="Phongsopitanun W."/>
            <person name="Tanasupawat S."/>
        </authorList>
    </citation>
    <scope>NUCLEOTIDE SEQUENCE</scope>
    <source>
        <strain evidence="1">7R015</strain>
    </source>
</reference>
<evidence type="ECO:0000313" key="2">
    <source>
        <dbReference type="Proteomes" id="UP001165269"/>
    </source>
</evidence>
<accession>A0ABS9YPG2</accession>
<keyword evidence="2" id="KW-1185">Reference proteome</keyword>
<dbReference type="Proteomes" id="UP001165269">
    <property type="component" value="Unassembled WGS sequence"/>
</dbReference>